<gene>
    <name evidence="13" type="ORF">UFOPK2243_00394</name>
</gene>
<dbReference type="PANTHER" id="PTHR46494:SF1">
    <property type="entry name" value="CORA FAMILY METAL ION TRANSPORTER (EUROFUNG)"/>
    <property type="match status" value="1"/>
</dbReference>
<dbReference type="SUPFAM" id="SSF144083">
    <property type="entry name" value="Magnesium transport protein CorA, transmembrane region"/>
    <property type="match status" value="1"/>
</dbReference>
<evidence type="ECO:0000256" key="11">
    <source>
        <dbReference type="ARBA" id="ARBA00045497"/>
    </source>
</evidence>
<evidence type="ECO:0000256" key="7">
    <source>
        <dbReference type="ARBA" id="ARBA00022989"/>
    </source>
</evidence>
<dbReference type="FunFam" id="1.20.58.340:FF:000004">
    <property type="entry name" value="Magnesium transport protein CorA"/>
    <property type="match status" value="1"/>
</dbReference>
<comment type="similarity">
    <text evidence="2">Belongs to the CorA metal ion transporter (MIT) (TC 1.A.35) family.</text>
</comment>
<evidence type="ECO:0000256" key="10">
    <source>
        <dbReference type="ARBA" id="ARBA00034269"/>
    </source>
</evidence>
<dbReference type="GO" id="GO:0050897">
    <property type="term" value="F:cobalt ion binding"/>
    <property type="evidence" value="ECO:0007669"/>
    <property type="project" value="TreeGrafter"/>
</dbReference>
<organism evidence="13">
    <name type="scientific">freshwater metagenome</name>
    <dbReference type="NCBI Taxonomy" id="449393"/>
    <lineage>
        <taxon>unclassified sequences</taxon>
        <taxon>metagenomes</taxon>
        <taxon>ecological metagenomes</taxon>
    </lineage>
</organism>
<keyword evidence="9 12" id="KW-0472">Membrane</keyword>
<accession>A0A6J6KK23</accession>
<dbReference type="GO" id="GO:0000287">
    <property type="term" value="F:magnesium ion binding"/>
    <property type="evidence" value="ECO:0007669"/>
    <property type="project" value="TreeGrafter"/>
</dbReference>
<dbReference type="InterPro" id="IPR045861">
    <property type="entry name" value="CorA_cytoplasmic_dom"/>
</dbReference>
<evidence type="ECO:0000313" key="13">
    <source>
        <dbReference type="EMBL" id="CAB4649576.1"/>
    </source>
</evidence>
<evidence type="ECO:0000256" key="2">
    <source>
        <dbReference type="ARBA" id="ARBA00009765"/>
    </source>
</evidence>
<dbReference type="SUPFAM" id="SSF143865">
    <property type="entry name" value="CorA soluble domain-like"/>
    <property type="match status" value="1"/>
</dbReference>
<proteinExistence type="inferred from homology"/>
<dbReference type="GO" id="GO:0015087">
    <property type="term" value="F:cobalt ion transmembrane transporter activity"/>
    <property type="evidence" value="ECO:0007669"/>
    <property type="project" value="TreeGrafter"/>
</dbReference>
<evidence type="ECO:0000256" key="3">
    <source>
        <dbReference type="ARBA" id="ARBA00022448"/>
    </source>
</evidence>
<keyword evidence="5 12" id="KW-0812">Transmembrane</keyword>
<dbReference type="PANTHER" id="PTHR46494">
    <property type="entry name" value="CORA FAMILY METAL ION TRANSPORTER (EUROFUNG)"/>
    <property type="match status" value="1"/>
</dbReference>
<keyword evidence="6" id="KW-0460">Magnesium</keyword>
<evidence type="ECO:0000256" key="5">
    <source>
        <dbReference type="ARBA" id="ARBA00022692"/>
    </source>
</evidence>
<keyword evidence="7 12" id="KW-1133">Transmembrane helix</keyword>
<evidence type="ECO:0000256" key="4">
    <source>
        <dbReference type="ARBA" id="ARBA00022475"/>
    </source>
</evidence>
<comment type="function">
    <text evidence="11">Mediates influx of magnesium ions. Alternates between open and closed states. Activated by low cytoplasmic Mg(2+) levels. Inactive when cytoplasmic Mg(2+) levels are high.</text>
</comment>
<evidence type="ECO:0000256" key="12">
    <source>
        <dbReference type="SAM" id="Phobius"/>
    </source>
</evidence>
<dbReference type="Gene3D" id="1.20.58.340">
    <property type="entry name" value="Magnesium transport protein CorA, transmembrane region"/>
    <property type="match status" value="2"/>
</dbReference>
<dbReference type="Gene3D" id="3.30.460.20">
    <property type="entry name" value="CorA soluble domain-like"/>
    <property type="match status" value="1"/>
</dbReference>
<dbReference type="InterPro" id="IPR002523">
    <property type="entry name" value="MgTranspt_CorA/ZnTranspt_ZntB"/>
</dbReference>
<sequence length="323" mass="36220">MIVDYALYQDGRRSHRDAPISDLIAFAQQEGGFIWVGVSEPTTEEFEKLSADFKFHPLAIEDAVMAKQRAKLEMYEGMTFAVLRTTFYEESASQVTTGEILAFIGEHYIVIVRHGEGSPLTGVRNRLEQSPQQLARGPYAVLHAIVDSVINTYIAVAGELEKDVIEVEQSVFSDRKAYNSEKIYFLKRELLEFSHAIHPLLLPLQRLAVDFNDIVPDALSPFFRDTLDHLNSAVDIAIGLDNLLTSALTADLAHVQVQQNADMRKITSWVALAATPTMLGGIYGMNFEHMPELQWTFGYPLVLGVMAIVTSALYYKFKKSGWL</sequence>
<evidence type="ECO:0000256" key="8">
    <source>
        <dbReference type="ARBA" id="ARBA00023065"/>
    </source>
</evidence>
<keyword evidence="4" id="KW-1003">Cell membrane</keyword>
<keyword evidence="8" id="KW-0406">Ion transport</keyword>
<keyword evidence="3" id="KW-0813">Transport</keyword>
<protein>
    <submittedName>
        <fullName evidence="13">Unannotated protein</fullName>
    </submittedName>
</protein>
<feature type="transmembrane region" description="Helical" evidence="12">
    <location>
        <begin position="297"/>
        <end position="315"/>
    </location>
</feature>
<name>A0A6J6KK23_9ZZZZ</name>
<evidence type="ECO:0000256" key="1">
    <source>
        <dbReference type="ARBA" id="ARBA00004651"/>
    </source>
</evidence>
<dbReference type="Pfam" id="PF01544">
    <property type="entry name" value="CorA"/>
    <property type="match status" value="1"/>
</dbReference>
<evidence type="ECO:0000256" key="9">
    <source>
        <dbReference type="ARBA" id="ARBA00023136"/>
    </source>
</evidence>
<evidence type="ECO:0000256" key="6">
    <source>
        <dbReference type="ARBA" id="ARBA00022842"/>
    </source>
</evidence>
<comment type="subcellular location">
    <subcellularLocation>
        <location evidence="1">Cell membrane</location>
        <topology evidence="1">Multi-pass membrane protein</topology>
    </subcellularLocation>
</comment>
<dbReference type="InterPro" id="IPR045863">
    <property type="entry name" value="CorA_TM1_TM2"/>
</dbReference>
<dbReference type="CDD" id="cd12830">
    <property type="entry name" value="MtCorA-like"/>
    <property type="match status" value="1"/>
</dbReference>
<feature type="transmembrane region" description="Helical" evidence="12">
    <location>
        <begin position="266"/>
        <end position="285"/>
    </location>
</feature>
<dbReference type="EMBL" id="CAEZWL010000006">
    <property type="protein sequence ID" value="CAB4649576.1"/>
    <property type="molecule type" value="Genomic_DNA"/>
</dbReference>
<comment type="catalytic activity">
    <reaction evidence="10">
        <text>Mg(2+)(in) = Mg(2+)(out)</text>
        <dbReference type="Rhea" id="RHEA:29827"/>
        <dbReference type="ChEBI" id="CHEBI:18420"/>
    </reaction>
</comment>
<reference evidence="13" key="1">
    <citation type="submission" date="2020-05" db="EMBL/GenBank/DDBJ databases">
        <authorList>
            <person name="Chiriac C."/>
            <person name="Salcher M."/>
            <person name="Ghai R."/>
            <person name="Kavagutti S V."/>
        </authorList>
    </citation>
    <scope>NUCLEOTIDE SEQUENCE</scope>
</reference>
<dbReference type="GO" id="GO:0015095">
    <property type="term" value="F:magnesium ion transmembrane transporter activity"/>
    <property type="evidence" value="ECO:0007669"/>
    <property type="project" value="TreeGrafter"/>
</dbReference>
<dbReference type="AlphaFoldDB" id="A0A6J6KK23"/>
<dbReference type="GO" id="GO:0005886">
    <property type="term" value="C:plasma membrane"/>
    <property type="evidence" value="ECO:0007669"/>
    <property type="project" value="UniProtKB-SubCell"/>
</dbReference>